<evidence type="ECO:0000313" key="2">
    <source>
        <dbReference type="Proteomes" id="UP000677913"/>
    </source>
</evidence>
<name>A0A8J8BB75_9ACTN</name>
<protein>
    <recommendedName>
        <fullName evidence="3">DUF1877 family protein</fullName>
    </recommendedName>
</protein>
<reference evidence="1" key="1">
    <citation type="submission" date="2021-04" db="EMBL/GenBank/DDBJ databases">
        <title>Genome based classification of Actinospica acidithermotolerans sp. nov., an actinobacterium isolated from an Indonesian hot spring.</title>
        <authorList>
            <person name="Kusuma A.B."/>
            <person name="Putra K.E."/>
            <person name="Nafisah S."/>
            <person name="Loh J."/>
            <person name="Nouioui I."/>
            <person name="Goodfellow M."/>
        </authorList>
    </citation>
    <scope>NUCLEOTIDE SEQUENCE</scope>
    <source>
        <strain evidence="1">DSM 45618</strain>
    </source>
</reference>
<evidence type="ECO:0000313" key="1">
    <source>
        <dbReference type="EMBL" id="MBS2961806.1"/>
    </source>
</evidence>
<organism evidence="1 2">
    <name type="scientific">Actinocrinis puniceicyclus</name>
    <dbReference type="NCBI Taxonomy" id="977794"/>
    <lineage>
        <taxon>Bacteria</taxon>
        <taxon>Bacillati</taxon>
        <taxon>Actinomycetota</taxon>
        <taxon>Actinomycetes</taxon>
        <taxon>Catenulisporales</taxon>
        <taxon>Actinospicaceae</taxon>
        <taxon>Actinocrinis</taxon>
    </lineage>
</organism>
<proteinExistence type="predicted"/>
<accession>A0A8J8BB75</accession>
<comment type="caution">
    <text evidence="1">The sequence shown here is derived from an EMBL/GenBank/DDBJ whole genome shotgun (WGS) entry which is preliminary data.</text>
</comment>
<dbReference type="EMBL" id="JAGSXH010000004">
    <property type="protein sequence ID" value="MBS2961806.1"/>
    <property type="molecule type" value="Genomic_DNA"/>
</dbReference>
<evidence type="ECO:0008006" key="3">
    <source>
        <dbReference type="Google" id="ProtNLM"/>
    </source>
</evidence>
<sequence>MQTIFFAADAEQLLRLATAGGETDGLDLACVDAADLDPAQLLELDTLMTGHDPVAVREAVLTPARELAPGPGALAQGTEERVVLCVRPALARSLRGRIDEELDDIALDWELRAWGADWNAQRYGALLRSLSLLAEVAHNERRGVYVRFDV</sequence>
<dbReference type="AlphaFoldDB" id="A0A8J8BB75"/>
<dbReference type="Proteomes" id="UP000677913">
    <property type="component" value="Unassembled WGS sequence"/>
</dbReference>
<keyword evidence="2" id="KW-1185">Reference proteome</keyword>
<dbReference type="RefSeq" id="WP_211463838.1">
    <property type="nucleotide sequence ID" value="NZ_JAGSXH010000004.1"/>
</dbReference>
<gene>
    <name evidence="1" type="ORF">KGA66_02010</name>
</gene>